<gene>
    <name evidence="1" type="ORF">F4W09_10040</name>
</gene>
<dbReference type="InterPro" id="IPR016155">
    <property type="entry name" value="Mopterin_synth/thiamin_S_b"/>
</dbReference>
<accession>A0A5N4WFS4</accession>
<evidence type="ECO:0000313" key="2">
    <source>
        <dbReference type="Proteomes" id="UP000325788"/>
    </source>
</evidence>
<dbReference type="AlphaFoldDB" id="A0A5N4WFS4"/>
<dbReference type="Gene3D" id="3.10.20.30">
    <property type="match status" value="1"/>
</dbReference>
<dbReference type="RefSeq" id="WP_151504701.1">
    <property type="nucleotide sequence ID" value="NZ_VXLD01000005.1"/>
</dbReference>
<dbReference type="SUPFAM" id="SSF54285">
    <property type="entry name" value="MoaD/ThiS"/>
    <property type="match status" value="1"/>
</dbReference>
<dbReference type="Proteomes" id="UP000325788">
    <property type="component" value="Unassembled WGS sequence"/>
</dbReference>
<comment type="caution">
    <text evidence="1">The sequence shown here is derived from an EMBL/GenBank/DDBJ whole genome shotgun (WGS) entry which is preliminary data.</text>
</comment>
<sequence>MLQSNSTIQIKIEAYGAVEKLLPANLVIYSPPHSDIGAVLSQVMSLYPEAKTLIERCACAIGEDIIPRHLVIEHAITLVLLSPVAGG</sequence>
<dbReference type="InterPro" id="IPR012675">
    <property type="entry name" value="Beta-grasp_dom_sf"/>
</dbReference>
<reference evidence="1 2" key="1">
    <citation type="submission" date="2019-09" db="EMBL/GenBank/DDBJ databases">
        <title>Draft genome sequence of Acinetobacter tandoii W4-4-4 isolated from environmental water sample.</title>
        <authorList>
            <person name="Wee S.K."/>
            <person name="Yan B."/>
            <person name="Mustaffa S.B."/>
            <person name="Yap E.P.H."/>
        </authorList>
    </citation>
    <scope>NUCLEOTIDE SEQUENCE [LARGE SCALE GENOMIC DNA]</scope>
    <source>
        <strain evidence="1 2">W4-4-4</strain>
    </source>
</reference>
<name>A0A5N4WFS4_9GAMM</name>
<evidence type="ECO:0000313" key="1">
    <source>
        <dbReference type="EMBL" id="KAB1855150.1"/>
    </source>
</evidence>
<organism evidence="1 2">
    <name type="scientific">Acinetobacter tandoii</name>
    <dbReference type="NCBI Taxonomy" id="202954"/>
    <lineage>
        <taxon>Bacteria</taxon>
        <taxon>Pseudomonadati</taxon>
        <taxon>Pseudomonadota</taxon>
        <taxon>Gammaproteobacteria</taxon>
        <taxon>Moraxellales</taxon>
        <taxon>Moraxellaceae</taxon>
        <taxon>Acinetobacter</taxon>
    </lineage>
</organism>
<protein>
    <submittedName>
        <fullName evidence="1">MoaD/ThiS family protein</fullName>
    </submittedName>
</protein>
<proteinExistence type="predicted"/>
<dbReference type="EMBL" id="VXLD01000005">
    <property type="protein sequence ID" value="KAB1855150.1"/>
    <property type="molecule type" value="Genomic_DNA"/>
</dbReference>